<evidence type="ECO:0000313" key="2">
    <source>
        <dbReference type="EMBL" id="EJK67632.1"/>
    </source>
</evidence>
<name>K0TAX9_THAOC</name>
<feature type="compositionally biased region" description="Acidic residues" evidence="1">
    <location>
        <begin position="251"/>
        <end position="263"/>
    </location>
</feature>
<evidence type="ECO:0000313" key="3">
    <source>
        <dbReference type="Proteomes" id="UP000266841"/>
    </source>
</evidence>
<keyword evidence="3" id="KW-1185">Reference proteome</keyword>
<dbReference type="eggNOG" id="ENOG502RCX7">
    <property type="taxonomic scope" value="Eukaryota"/>
</dbReference>
<dbReference type="Proteomes" id="UP000266841">
    <property type="component" value="Unassembled WGS sequence"/>
</dbReference>
<feature type="region of interest" description="Disordered" evidence="1">
    <location>
        <begin position="241"/>
        <end position="263"/>
    </location>
</feature>
<evidence type="ECO:0008006" key="4">
    <source>
        <dbReference type="Google" id="ProtNLM"/>
    </source>
</evidence>
<accession>K0TAX9</accession>
<proteinExistence type="predicted"/>
<feature type="region of interest" description="Disordered" evidence="1">
    <location>
        <begin position="168"/>
        <end position="192"/>
    </location>
</feature>
<dbReference type="OMA" id="IFAKACK"/>
<gene>
    <name evidence="2" type="ORF">THAOC_11309</name>
</gene>
<protein>
    <recommendedName>
        <fullName evidence="4">SP-RING-type domain-containing protein</fullName>
    </recommendedName>
</protein>
<feature type="region of interest" description="Disordered" evidence="1">
    <location>
        <begin position="102"/>
        <end position="126"/>
    </location>
</feature>
<comment type="caution">
    <text evidence="2">The sequence shown here is derived from an EMBL/GenBank/DDBJ whole genome shotgun (WGS) entry which is preliminary data.</text>
</comment>
<dbReference type="AlphaFoldDB" id="K0TAX9"/>
<sequence>MARGRASTGGNGGAVFVCNRAIDRAGDYKRDLTKALLMAEQLTIGGDLEALLPADDDASKEYLEEMRERLKKIAAANEKRVEHVEIFAKACKDARADVERVQNERVARQNAQANDGSPQEDEGESTDYERFLTEKVEEHRAATVSDATFVPYEDRAMANEVKKCLGEKVKKRSRASRGGDDDDDLELVEENRGADTENDLKCGITGMIFENPMKNKWSQVEPDDMMVQRVGRFLRRQQLAKREAEMISQANDDEEEGEGVTML</sequence>
<dbReference type="EMBL" id="AGNL01012869">
    <property type="protein sequence ID" value="EJK67632.1"/>
    <property type="molecule type" value="Genomic_DNA"/>
</dbReference>
<evidence type="ECO:0000256" key="1">
    <source>
        <dbReference type="SAM" id="MobiDB-lite"/>
    </source>
</evidence>
<reference evidence="2 3" key="1">
    <citation type="journal article" date="2012" name="Genome Biol.">
        <title>Genome and low-iron response of an oceanic diatom adapted to chronic iron limitation.</title>
        <authorList>
            <person name="Lommer M."/>
            <person name="Specht M."/>
            <person name="Roy A.S."/>
            <person name="Kraemer L."/>
            <person name="Andreson R."/>
            <person name="Gutowska M.A."/>
            <person name="Wolf J."/>
            <person name="Bergner S.V."/>
            <person name="Schilhabel M.B."/>
            <person name="Klostermeier U.C."/>
            <person name="Beiko R.G."/>
            <person name="Rosenstiel P."/>
            <person name="Hippler M."/>
            <person name="Laroche J."/>
        </authorList>
    </citation>
    <scope>NUCLEOTIDE SEQUENCE [LARGE SCALE GENOMIC DNA]</scope>
    <source>
        <strain evidence="2 3">CCMP1005</strain>
    </source>
</reference>
<organism evidence="2 3">
    <name type="scientific">Thalassiosira oceanica</name>
    <name type="common">Marine diatom</name>
    <dbReference type="NCBI Taxonomy" id="159749"/>
    <lineage>
        <taxon>Eukaryota</taxon>
        <taxon>Sar</taxon>
        <taxon>Stramenopiles</taxon>
        <taxon>Ochrophyta</taxon>
        <taxon>Bacillariophyta</taxon>
        <taxon>Coscinodiscophyceae</taxon>
        <taxon>Thalassiosirophycidae</taxon>
        <taxon>Thalassiosirales</taxon>
        <taxon>Thalassiosiraceae</taxon>
        <taxon>Thalassiosira</taxon>
    </lineage>
</organism>